<evidence type="ECO:0000313" key="1">
    <source>
        <dbReference type="EMBL" id="KAK7487840.1"/>
    </source>
</evidence>
<dbReference type="Proteomes" id="UP001519460">
    <property type="component" value="Unassembled WGS sequence"/>
</dbReference>
<proteinExistence type="predicted"/>
<name>A0ABD0KLX3_9CAEN</name>
<comment type="caution">
    <text evidence="1">The sequence shown here is derived from an EMBL/GenBank/DDBJ whole genome shotgun (WGS) entry which is preliminary data.</text>
</comment>
<organism evidence="1 2">
    <name type="scientific">Batillaria attramentaria</name>
    <dbReference type="NCBI Taxonomy" id="370345"/>
    <lineage>
        <taxon>Eukaryota</taxon>
        <taxon>Metazoa</taxon>
        <taxon>Spiralia</taxon>
        <taxon>Lophotrochozoa</taxon>
        <taxon>Mollusca</taxon>
        <taxon>Gastropoda</taxon>
        <taxon>Caenogastropoda</taxon>
        <taxon>Sorbeoconcha</taxon>
        <taxon>Cerithioidea</taxon>
        <taxon>Batillariidae</taxon>
        <taxon>Batillaria</taxon>
    </lineage>
</organism>
<accession>A0ABD0KLX3</accession>
<dbReference type="AlphaFoldDB" id="A0ABD0KLX3"/>
<reference evidence="1 2" key="1">
    <citation type="journal article" date="2023" name="Sci. Data">
        <title>Genome assembly of the Korean intertidal mud-creeper Batillaria attramentaria.</title>
        <authorList>
            <person name="Patra A.K."/>
            <person name="Ho P.T."/>
            <person name="Jun S."/>
            <person name="Lee S.J."/>
            <person name="Kim Y."/>
            <person name="Won Y.J."/>
        </authorList>
    </citation>
    <scope>NUCLEOTIDE SEQUENCE [LARGE SCALE GENOMIC DNA]</scope>
    <source>
        <strain evidence="1">Wonlab-2016</strain>
    </source>
</reference>
<evidence type="ECO:0000313" key="2">
    <source>
        <dbReference type="Proteomes" id="UP001519460"/>
    </source>
</evidence>
<dbReference type="EMBL" id="JACVVK020000158">
    <property type="protein sequence ID" value="KAK7487840.1"/>
    <property type="molecule type" value="Genomic_DNA"/>
</dbReference>
<sequence>RQRLTDSFNLSQIQICADRSGLGGAEEGWWVGKVVWDSALWQTVHEVAPTDAVSLLPQNKATGRQ</sequence>
<protein>
    <submittedName>
        <fullName evidence="1">Uncharacterized protein</fullName>
    </submittedName>
</protein>
<gene>
    <name evidence="1" type="ORF">BaRGS_00020887</name>
</gene>
<keyword evidence="2" id="KW-1185">Reference proteome</keyword>
<feature type="non-terminal residue" evidence="1">
    <location>
        <position position="1"/>
    </location>
</feature>